<gene>
    <name evidence="2" type="ORF">PZA18_15940</name>
</gene>
<accession>A0ABT7DZT0</accession>
<evidence type="ECO:0000256" key="1">
    <source>
        <dbReference type="SAM" id="SignalP"/>
    </source>
</evidence>
<dbReference type="EMBL" id="JARRAF010000020">
    <property type="protein sequence ID" value="MDK2125546.1"/>
    <property type="molecule type" value="Genomic_DNA"/>
</dbReference>
<evidence type="ECO:0000313" key="3">
    <source>
        <dbReference type="Proteomes" id="UP001172778"/>
    </source>
</evidence>
<comment type="caution">
    <text evidence="2">The sequence shown here is derived from an EMBL/GenBank/DDBJ whole genome shotgun (WGS) entry which is preliminary data.</text>
</comment>
<protein>
    <submittedName>
        <fullName evidence="2">Uncharacterized protein</fullName>
    </submittedName>
</protein>
<evidence type="ECO:0000313" key="2">
    <source>
        <dbReference type="EMBL" id="MDK2125546.1"/>
    </source>
</evidence>
<feature type="signal peptide" evidence="1">
    <location>
        <begin position="1"/>
        <end position="25"/>
    </location>
</feature>
<organism evidence="2 3">
    <name type="scientific">Parachitinimonas caeni</name>
    <dbReference type="NCBI Taxonomy" id="3031301"/>
    <lineage>
        <taxon>Bacteria</taxon>
        <taxon>Pseudomonadati</taxon>
        <taxon>Pseudomonadota</taxon>
        <taxon>Betaproteobacteria</taxon>
        <taxon>Neisseriales</taxon>
        <taxon>Chitinibacteraceae</taxon>
        <taxon>Parachitinimonas</taxon>
    </lineage>
</organism>
<keyword evidence="3" id="KW-1185">Reference proteome</keyword>
<reference evidence="2" key="1">
    <citation type="submission" date="2023-03" db="EMBL/GenBank/DDBJ databases">
        <title>Chitinimonas shenzhenensis gen. nov., sp. nov., a novel member of family Burkholderiaceae isolated from activated sludge collected in Shen Zhen, China.</title>
        <authorList>
            <person name="Wang X."/>
        </authorList>
    </citation>
    <scope>NUCLEOTIDE SEQUENCE</scope>
    <source>
        <strain evidence="2">DQS-5</strain>
    </source>
</reference>
<dbReference type="RefSeq" id="WP_284101858.1">
    <property type="nucleotide sequence ID" value="NZ_JARRAF010000020.1"/>
</dbReference>
<name>A0ABT7DZT0_9NEIS</name>
<sequence>MKALSRTLSTVAAATLMATSFASWAAPAGFSVSGSGSGHNQNLSLTVNLAAATVDTGRSAQLYIAALLPSGALYAYTGGGWQAASVQNLPAYQSVTLGNHSISVLQAQDVAALKGATLYAGYGSDVNDMISKGTFGAVYTLGAPISGPGTVADYMVFSINVQDFSYPDKSAATIQRIVELHERYRVPVDLYLTDTILNLYQTQFPDLVSQITSSPYVSLNYHIRPPKPYYTGFDWAGLSGKSASEQQASVVNYETHLTDLTTGQPSSQSGGYAALKALAKTGPAIAAFQTDEALYDAVSSAFGSLGASWTISHTAPYINLGDKAKQLLLRPEHYDLKLFEQTSNNINTVIDSAFSTIHNTSGARAPYVLGVKMHDNDFFAQRSAWLTVFVDGSRKPNWDTTKKAALKSDADIAAQWTAYEAAVAYAASNINRIGSSNSVGLQQLVTVPPSPKLMIAGTMHIESNLSSWPNVDSLIAFFRRAVAAGKVGTQSTGMKWSVGADIGWLQGEPRAAEVISTLKSLGVEFDIHAHNGPDRIKCAEKIVSFGGTPTGVVSGVLYTELDSLRSEQVGSTGYRWQPVSLWGMVTDTGHTTTSDDTSAGLWRPRSSADWKAHDPAANLIMVGGAGRTLSSVETLTGQIKSASHFAPLYSASINVAPKSLQVVNTTDGIDAIESWAARIGALSNTQWATLDQIAREWSAAGNLPSRINP</sequence>
<proteinExistence type="predicted"/>
<feature type="chain" id="PRO_5045958697" evidence="1">
    <location>
        <begin position="26"/>
        <end position="709"/>
    </location>
</feature>
<dbReference type="Proteomes" id="UP001172778">
    <property type="component" value="Unassembled WGS sequence"/>
</dbReference>
<keyword evidence="1" id="KW-0732">Signal</keyword>